<name>A0A177WY59_BATDL</name>
<evidence type="ECO:0000313" key="4">
    <source>
        <dbReference type="Proteomes" id="UP000077115"/>
    </source>
</evidence>
<gene>
    <name evidence="3" type="ORF">BDEG_28221</name>
</gene>
<accession>A0A177WY59</accession>
<dbReference type="AlphaFoldDB" id="A0A177WY59"/>
<dbReference type="PROSITE" id="PS51673">
    <property type="entry name" value="SUZ"/>
    <property type="match status" value="1"/>
</dbReference>
<reference evidence="3 4" key="2">
    <citation type="submission" date="2016-05" db="EMBL/GenBank/DDBJ databases">
        <title>Lineage-specific infection strategies underlie the spectrum of fungal disease in amphibians.</title>
        <authorList>
            <person name="Cuomo C.A."/>
            <person name="Farrer R.A."/>
            <person name="James T."/>
            <person name="Longcore J."/>
            <person name="Birren B."/>
        </authorList>
    </citation>
    <scope>NUCLEOTIDE SEQUENCE [LARGE SCALE GENOMIC DNA]</scope>
    <source>
        <strain evidence="3 4">JEL423</strain>
    </source>
</reference>
<dbReference type="Proteomes" id="UP000077115">
    <property type="component" value="Unassembled WGS sequence"/>
</dbReference>
<feature type="compositionally biased region" description="Polar residues" evidence="1">
    <location>
        <begin position="91"/>
        <end position="109"/>
    </location>
</feature>
<feature type="region of interest" description="Disordered" evidence="1">
    <location>
        <begin position="1"/>
        <end position="23"/>
    </location>
</feature>
<dbReference type="OrthoDB" id="2162019at2759"/>
<dbReference type="InterPro" id="IPR024771">
    <property type="entry name" value="SUZ"/>
</dbReference>
<feature type="region of interest" description="Disordered" evidence="1">
    <location>
        <begin position="84"/>
        <end position="117"/>
    </location>
</feature>
<evidence type="ECO:0000313" key="3">
    <source>
        <dbReference type="EMBL" id="OAJ45053.1"/>
    </source>
</evidence>
<dbReference type="VEuPathDB" id="FungiDB:BDEG_28221"/>
<dbReference type="EMBL" id="DS022314">
    <property type="protein sequence ID" value="OAJ45053.1"/>
    <property type="molecule type" value="Genomic_DNA"/>
</dbReference>
<dbReference type="Pfam" id="PF12752">
    <property type="entry name" value="SUZ"/>
    <property type="match status" value="1"/>
</dbReference>
<proteinExistence type="predicted"/>
<protein>
    <recommendedName>
        <fullName evidence="2">SUZ domain-containing protein</fullName>
    </recommendedName>
</protein>
<organism evidence="3 4">
    <name type="scientific">Batrachochytrium dendrobatidis (strain JEL423)</name>
    <dbReference type="NCBI Taxonomy" id="403673"/>
    <lineage>
        <taxon>Eukaryota</taxon>
        <taxon>Fungi</taxon>
        <taxon>Fungi incertae sedis</taxon>
        <taxon>Chytridiomycota</taxon>
        <taxon>Chytridiomycota incertae sedis</taxon>
        <taxon>Chytridiomycetes</taxon>
        <taxon>Rhizophydiales</taxon>
        <taxon>Rhizophydiales incertae sedis</taxon>
        <taxon>Batrachochytrium</taxon>
    </lineage>
</organism>
<reference evidence="3 4" key="1">
    <citation type="submission" date="2006-10" db="EMBL/GenBank/DDBJ databases">
        <title>The Genome Sequence of Batrachochytrium dendrobatidis JEL423.</title>
        <authorList>
            <consortium name="The Broad Institute Genome Sequencing Platform"/>
            <person name="Birren B."/>
            <person name="Lander E."/>
            <person name="Galagan J."/>
            <person name="Cuomo C."/>
            <person name="Devon K."/>
            <person name="Jaffe D."/>
            <person name="Butler J."/>
            <person name="Alvarez P."/>
            <person name="Gnerre S."/>
            <person name="Grabherr M."/>
            <person name="Kleber M."/>
            <person name="Mauceli E."/>
            <person name="Brockman W."/>
            <person name="Young S."/>
            <person name="LaButti K."/>
            <person name="Sykes S."/>
            <person name="DeCaprio D."/>
            <person name="Crawford M."/>
            <person name="Koehrsen M."/>
            <person name="Engels R."/>
            <person name="Montgomery P."/>
            <person name="Pearson M."/>
            <person name="Howarth C."/>
            <person name="Larson L."/>
            <person name="White J."/>
            <person name="O'Leary S."/>
            <person name="Kodira C."/>
            <person name="Zeng Q."/>
            <person name="Yandava C."/>
            <person name="Alvarado L."/>
            <person name="Longcore J."/>
            <person name="James T."/>
        </authorList>
    </citation>
    <scope>NUCLEOTIDE SEQUENCE [LARGE SCALE GENOMIC DNA]</scope>
    <source>
        <strain evidence="3 4">JEL423</strain>
    </source>
</reference>
<sequence length="137" mass="15067">MANTRSDAVTQDLSVHTEQEDEWENVESIVVPQHMRWTASTTASSTDNWDSNADKSASFTGGFQVAIDSGSSRTEYVPQIKLLKRNPNPPAQSLTPSVVSSATAPNSAMQKPLSEREAEYNAAKIRISAQLDKEYHK</sequence>
<evidence type="ECO:0000259" key="2">
    <source>
        <dbReference type="PROSITE" id="PS51673"/>
    </source>
</evidence>
<dbReference type="PANTHER" id="PTHR31796:SF2">
    <property type="entry name" value="SUZ DOMAIN-CONTAINING PROTEIN 1"/>
    <property type="match status" value="1"/>
</dbReference>
<dbReference type="PANTHER" id="PTHR31796">
    <property type="entry name" value="SUZ DOMAIN-CONTAINING PROTEIN 1"/>
    <property type="match status" value="1"/>
</dbReference>
<dbReference type="InterPro" id="IPR039228">
    <property type="entry name" value="SZRD1"/>
</dbReference>
<evidence type="ECO:0000256" key="1">
    <source>
        <dbReference type="SAM" id="MobiDB-lite"/>
    </source>
</evidence>
<feature type="domain" description="SUZ" evidence="2">
    <location>
        <begin position="60"/>
        <end position="132"/>
    </location>
</feature>
<feature type="compositionally biased region" description="Polar residues" evidence="1">
    <location>
        <begin position="1"/>
        <end position="16"/>
    </location>
</feature>